<dbReference type="SUPFAM" id="SSF56300">
    <property type="entry name" value="Metallo-dependent phosphatases"/>
    <property type="match status" value="1"/>
</dbReference>
<dbReference type="RefSeq" id="WP_245332278.1">
    <property type="nucleotide sequence ID" value="NZ_LT670817.1"/>
</dbReference>
<evidence type="ECO:0000313" key="3">
    <source>
        <dbReference type="Proteomes" id="UP000189796"/>
    </source>
</evidence>
<dbReference type="InterPro" id="IPR004843">
    <property type="entry name" value="Calcineurin-like_PHP"/>
</dbReference>
<dbReference type="InterPro" id="IPR029052">
    <property type="entry name" value="Metallo-depent_PP-like"/>
</dbReference>
<organism evidence="2 3">
    <name type="scientific">Bradyrhizobium erythrophlei</name>
    <dbReference type="NCBI Taxonomy" id="1437360"/>
    <lineage>
        <taxon>Bacteria</taxon>
        <taxon>Pseudomonadati</taxon>
        <taxon>Pseudomonadota</taxon>
        <taxon>Alphaproteobacteria</taxon>
        <taxon>Hyphomicrobiales</taxon>
        <taxon>Nitrobacteraceae</taxon>
        <taxon>Bradyrhizobium</taxon>
    </lineage>
</organism>
<dbReference type="EMBL" id="LT670817">
    <property type="protein sequence ID" value="SHH72443.1"/>
    <property type="molecule type" value="Genomic_DNA"/>
</dbReference>
<protein>
    <submittedName>
        <fullName evidence="2">3',5'-cyclic AMP phosphodiesterase CpdA</fullName>
    </submittedName>
</protein>
<dbReference type="Gene3D" id="3.60.21.10">
    <property type="match status" value="1"/>
</dbReference>
<dbReference type="PANTHER" id="PTHR37844:SF2">
    <property type="entry name" value="SER_THR PROTEIN PHOSPHATASE SUPERFAMILY (AFU_ORTHOLOGUE AFUA_1G14840)"/>
    <property type="match status" value="1"/>
</dbReference>
<gene>
    <name evidence="2" type="ORF">SAMN05443248_5870</name>
</gene>
<dbReference type="GO" id="GO:0016787">
    <property type="term" value="F:hydrolase activity"/>
    <property type="evidence" value="ECO:0007669"/>
    <property type="project" value="InterPro"/>
</dbReference>
<sequence length="280" mass="31952">MTDEVLLWILSDLHLELTRGWDLPSGDARPRFHILVVAGDLIPRMERGVKWLLERVPDRPVIYIAGNHEGYGCDIDRTIEKAKEAAAGSKVFVLQNEAIRLGNVTFAGATLWTNFALFGDQRRAMAVAADRMNDFRKIRLSRYQDRFRPRHALARHMESRAFLEAEMRKPRGGPLVVVTHHAPHPGRSFPRYRSERLSDEEILTAAYRSDLTSLMWPAPIEGRRNSLRPADLWIFGHTHESEDVTIGCTRVDSNAKGYGPWKVGGTWDNARFDPNFVIEI</sequence>
<feature type="domain" description="Calcineurin-like phosphoesterase" evidence="1">
    <location>
        <begin position="8"/>
        <end position="240"/>
    </location>
</feature>
<dbReference type="Pfam" id="PF00149">
    <property type="entry name" value="Metallophos"/>
    <property type="match status" value="1"/>
</dbReference>
<reference evidence="2 3" key="1">
    <citation type="submission" date="2016-11" db="EMBL/GenBank/DDBJ databases">
        <authorList>
            <person name="Jaros S."/>
            <person name="Januszkiewicz K."/>
            <person name="Wedrychowicz H."/>
        </authorList>
    </citation>
    <scope>NUCLEOTIDE SEQUENCE [LARGE SCALE GENOMIC DNA]</scope>
    <source>
        <strain evidence="2 3">GAS138</strain>
    </source>
</reference>
<dbReference type="AlphaFoldDB" id="A0A1M5VBZ0"/>
<proteinExistence type="predicted"/>
<name>A0A1M5VBZ0_9BRAD</name>
<dbReference type="PANTHER" id="PTHR37844">
    <property type="entry name" value="SER/THR PROTEIN PHOSPHATASE SUPERFAMILY (AFU_ORTHOLOGUE AFUA_1G14840)"/>
    <property type="match status" value="1"/>
</dbReference>
<dbReference type="Proteomes" id="UP000189796">
    <property type="component" value="Chromosome I"/>
</dbReference>
<accession>A0A1M5VBZ0</accession>
<evidence type="ECO:0000259" key="1">
    <source>
        <dbReference type="Pfam" id="PF00149"/>
    </source>
</evidence>
<evidence type="ECO:0000313" key="2">
    <source>
        <dbReference type="EMBL" id="SHH72443.1"/>
    </source>
</evidence>